<feature type="signal peptide" evidence="1">
    <location>
        <begin position="1"/>
        <end position="25"/>
    </location>
</feature>
<feature type="domain" description="Lipid/polyisoprenoid-binding YceI-like" evidence="2">
    <location>
        <begin position="28"/>
        <end position="190"/>
    </location>
</feature>
<evidence type="ECO:0000313" key="4">
    <source>
        <dbReference type="Proteomes" id="UP000186309"/>
    </source>
</evidence>
<keyword evidence="4" id="KW-1185">Reference proteome</keyword>
<proteinExistence type="predicted"/>
<feature type="chain" id="PRO_5012211306" evidence="1">
    <location>
        <begin position="26"/>
        <end position="192"/>
    </location>
</feature>
<reference evidence="4" key="1">
    <citation type="submission" date="2016-12" db="EMBL/GenBank/DDBJ databases">
        <title>Comparative genomics of four Isosphaeraceae planctomycetes: a common pool of plasmids and glycoside hydrolase genes.</title>
        <authorList>
            <person name="Ivanova A."/>
        </authorList>
    </citation>
    <scope>NUCLEOTIDE SEQUENCE [LARGE SCALE GENOMIC DNA]</scope>
    <source>
        <strain evidence="4">PX4</strain>
    </source>
</reference>
<dbReference type="Gene3D" id="2.40.128.110">
    <property type="entry name" value="Lipid/polyisoprenoid-binding, YceI-like"/>
    <property type="match status" value="1"/>
</dbReference>
<protein>
    <submittedName>
        <fullName evidence="3">Protein YceI</fullName>
    </submittedName>
</protein>
<dbReference type="STRING" id="1387353.BSF38_00953"/>
<dbReference type="PANTHER" id="PTHR34406:SF1">
    <property type="entry name" value="PROTEIN YCEI"/>
    <property type="match status" value="1"/>
</dbReference>
<dbReference type="PANTHER" id="PTHR34406">
    <property type="entry name" value="PROTEIN YCEI"/>
    <property type="match status" value="1"/>
</dbReference>
<dbReference type="AlphaFoldDB" id="A0A1U7CKS2"/>
<accession>A0A1U7CKS2</accession>
<evidence type="ECO:0000313" key="3">
    <source>
        <dbReference type="EMBL" id="APW59529.1"/>
    </source>
</evidence>
<dbReference type="Pfam" id="PF04264">
    <property type="entry name" value="YceI"/>
    <property type="match status" value="1"/>
</dbReference>
<dbReference type="EMBL" id="CP019082">
    <property type="protein sequence ID" value="APW59529.1"/>
    <property type="molecule type" value="Genomic_DNA"/>
</dbReference>
<dbReference type="Proteomes" id="UP000186309">
    <property type="component" value="Chromosome"/>
</dbReference>
<evidence type="ECO:0000259" key="2">
    <source>
        <dbReference type="SMART" id="SM00867"/>
    </source>
</evidence>
<dbReference type="SMART" id="SM00867">
    <property type="entry name" value="YceI"/>
    <property type="match status" value="1"/>
</dbReference>
<dbReference type="KEGG" id="pbor:BSF38_00953"/>
<dbReference type="InterPro" id="IPR036761">
    <property type="entry name" value="TTHA0802/YceI-like_sf"/>
</dbReference>
<dbReference type="SUPFAM" id="SSF101874">
    <property type="entry name" value="YceI-like"/>
    <property type="match status" value="1"/>
</dbReference>
<keyword evidence="1" id="KW-0732">Signal</keyword>
<name>A0A1U7CKS2_9BACT</name>
<evidence type="ECO:0000256" key="1">
    <source>
        <dbReference type="SAM" id="SignalP"/>
    </source>
</evidence>
<organism evidence="3 4">
    <name type="scientific">Paludisphaera borealis</name>
    <dbReference type="NCBI Taxonomy" id="1387353"/>
    <lineage>
        <taxon>Bacteria</taxon>
        <taxon>Pseudomonadati</taxon>
        <taxon>Planctomycetota</taxon>
        <taxon>Planctomycetia</taxon>
        <taxon>Isosphaerales</taxon>
        <taxon>Isosphaeraceae</taxon>
        <taxon>Paludisphaera</taxon>
    </lineage>
</organism>
<gene>
    <name evidence="3" type="primary">yceI</name>
    <name evidence="3" type="ORF">BSF38_00953</name>
</gene>
<dbReference type="InterPro" id="IPR007372">
    <property type="entry name" value="Lipid/polyisoprenoid-bd_YceI"/>
</dbReference>
<sequence>MRTTMLKSGLLAVATILGGQSGARAADTYSIDPAHTSATFKVEHLGLSWIHGRFNDVAGEFRVDSANPSSSRFALTIKSESLDTANKKRDEHLASPDFFNAKQFPVVSFKSTAVKAVEKGLEVTGDLTLHGETKPVTFLLTGGKTAEFPPGVHRRGYTTHLKIKRSDYGMDKMIPAAGDEIHIEVSFEGVKS</sequence>